<protein>
    <submittedName>
        <fullName evidence="2">Uncharacterized protein</fullName>
    </submittedName>
</protein>
<dbReference type="Gene3D" id="3.90.640.10">
    <property type="entry name" value="Actin, Chain A, domain 4"/>
    <property type="match status" value="1"/>
</dbReference>
<feature type="region of interest" description="Disordered" evidence="1">
    <location>
        <begin position="200"/>
        <end position="240"/>
    </location>
</feature>
<dbReference type="GO" id="GO:0005829">
    <property type="term" value="C:cytosol"/>
    <property type="evidence" value="ECO:0007669"/>
    <property type="project" value="TreeGrafter"/>
</dbReference>
<dbReference type="SUPFAM" id="SSF53067">
    <property type="entry name" value="Actin-like ATPase domain"/>
    <property type="match status" value="2"/>
</dbReference>
<organism evidence="2 3">
    <name type="scientific">Tilletia indica</name>
    <dbReference type="NCBI Taxonomy" id="43049"/>
    <lineage>
        <taxon>Eukaryota</taxon>
        <taxon>Fungi</taxon>
        <taxon>Dikarya</taxon>
        <taxon>Basidiomycota</taxon>
        <taxon>Ustilaginomycotina</taxon>
        <taxon>Exobasidiomycetes</taxon>
        <taxon>Tilletiales</taxon>
        <taxon>Tilletiaceae</taxon>
        <taxon>Tilletia</taxon>
    </lineage>
</organism>
<dbReference type="GO" id="GO:0005634">
    <property type="term" value="C:nucleus"/>
    <property type="evidence" value="ECO:0007669"/>
    <property type="project" value="TreeGrafter"/>
</dbReference>
<name>A0A177TCN7_9BASI</name>
<dbReference type="GO" id="GO:0140662">
    <property type="term" value="F:ATP-dependent protein folding chaperone"/>
    <property type="evidence" value="ECO:0007669"/>
    <property type="project" value="InterPro"/>
</dbReference>
<sequence>MTESAGAVIGLNLGLSYSSIASINPHGRADVIANEDGERQLATRIAFNEDQVYLANQATPQLVRNAHNVIDRFVGFLGRDFASLTDAEKQRSSSPVIDNKGVPSFKVTIAGKEQTLSAHDVTVRFLRALHQTARDFLSGVPIAGAVIALPSQAFGDSEKQVQALRDAATEAGFIVLGLIPAAAAAVVAYNLTSPIPASLHSSSASASGSQSYREQLPTHSDAAEGTAGAGPASSSADNATYTKGTELDRTVLVLDMGGTSTSFTLLSARAGLFLPLASVFDPSLGGQQIDNALVSHFAKEFTKKTKVQLDLNTNARAAAKLRNEAEVTKRSLSASNSAQCSVESLAEGIDFSGSVNRMRLDLLAADVYSKVQERVKEVLAKANKEACQVEEVILAGGSSRLPGLVERLTYLFPEEGPSPTRFTASIDSDQVIARGCAVQAQALVRLSPKSAERTHSAELLLKPSSTQTVKVLSRPIGLVVPSSSKANGGAAQDKRLVDGALFVTLFPARTPLPARRAFRLPLASSSSSGNIILSFAEGTEQIRTDKVAPAPRDPEDEDDDDGEEEEDEEVKTAFVKPDSDRLIELAVPLSGGAKSVLIELVAQANGAISVEAQAGDAGQKVSAQIEGSSA</sequence>
<dbReference type="PRINTS" id="PR00301">
    <property type="entry name" value="HEATSHOCK70"/>
</dbReference>
<dbReference type="InterPro" id="IPR018181">
    <property type="entry name" value="Heat_shock_70_CS"/>
</dbReference>
<dbReference type="PANTHER" id="PTHR45639">
    <property type="entry name" value="HSC70CB, ISOFORM G-RELATED"/>
    <property type="match status" value="1"/>
</dbReference>
<feature type="compositionally biased region" description="Low complexity" evidence="1">
    <location>
        <begin position="200"/>
        <end position="211"/>
    </location>
</feature>
<feature type="compositionally biased region" description="Acidic residues" evidence="1">
    <location>
        <begin position="554"/>
        <end position="569"/>
    </location>
</feature>
<dbReference type="Proteomes" id="UP000077521">
    <property type="component" value="Unassembled WGS sequence"/>
</dbReference>
<feature type="compositionally biased region" description="Low complexity" evidence="1">
    <location>
        <begin position="223"/>
        <end position="239"/>
    </location>
</feature>
<dbReference type="AlphaFoldDB" id="A0A177TCN7"/>
<reference evidence="2" key="2">
    <citation type="journal article" date="2019" name="IMA Fungus">
        <title>Genome sequencing and comparison of five Tilletia species to identify candidate genes for the detection of regulated species infecting wheat.</title>
        <authorList>
            <person name="Nguyen H.D.T."/>
            <person name="Sultana T."/>
            <person name="Kesanakurti P."/>
            <person name="Hambleton S."/>
        </authorList>
    </citation>
    <scope>NUCLEOTIDE SEQUENCE</scope>
    <source>
        <strain evidence="2">DAOMC 236416</strain>
    </source>
</reference>
<evidence type="ECO:0000313" key="2">
    <source>
        <dbReference type="EMBL" id="KAE8244630.1"/>
    </source>
</evidence>
<keyword evidence="3" id="KW-1185">Reference proteome</keyword>
<dbReference type="GO" id="GO:0005524">
    <property type="term" value="F:ATP binding"/>
    <property type="evidence" value="ECO:0007669"/>
    <property type="project" value="InterPro"/>
</dbReference>
<evidence type="ECO:0000256" key="1">
    <source>
        <dbReference type="SAM" id="MobiDB-lite"/>
    </source>
</evidence>
<dbReference type="FunFam" id="3.90.640.10:FF:000021">
    <property type="entry name" value="Heat shock protein 14"/>
    <property type="match status" value="1"/>
</dbReference>
<comment type="caution">
    <text evidence="2">The sequence shown here is derived from an EMBL/GenBank/DDBJ whole genome shotgun (WGS) entry which is preliminary data.</text>
</comment>
<dbReference type="PROSITE" id="PS01036">
    <property type="entry name" value="HSP70_3"/>
    <property type="match status" value="1"/>
</dbReference>
<accession>A0A177TCN7</accession>
<feature type="region of interest" description="Disordered" evidence="1">
    <location>
        <begin position="542"/>
        <end position="575"/>
    </location>
</feature>
<dbReference type="InterPro" id="IPR013126">
    <property type="entry name" value="Hsp_70_fam"/>
</dbReference>
<dbReference type="InterPro" id="IPR043129">
    <property type="entry name" value="ATPase_NBD"/>
</dbReference>
<evidence type="ECO:0000313" key="3">
    <source>
        <dbReference type="Proteomes" id="UP000077521"/>
    </source>
</evidence>
<reference evidence="2" key="1">
    <citation type="submission" date="2016-04" db="EMBL/GenBank/DDBJ databases">
        <authorList>
            <person name="Nguyen H.D."/>
            <person name="Samba Siva P."/>
            <person name="Cullis J."/>
            <person name="Levesque C.A."/>
            <person name="Hambleton S."/>
        </authorList>
    </citation>
    <scope>NUCLEOTIDE SEQUENCE</scope>
    <source>
        <strain evidence="2">DAOMC 236416</strain>
    </source>
</reference>
<dbReference type="Pfam" id="PF00012">
    <property type="entry name" value="HSP70"/>
    <property type="match status" value="2"/>
</dbReference>
<proteinExistence type="predicted"/>
<gene>
    <name evidence="2" type="ORF">A4X13_0g6425</name>
</gene>
<dbReference type="Gene3D" id="3.30.420.40">
    <property type="match status" value="3"/>
</dbReference>
<dbReference type="EMBL" id="LWDF02000611">
    <property type="protein sequence ID" value="KAE8244630.1"/>
    <property type="molecule type" value="Genomic_DNA"/>
</dbReference>
<dbReference type="PANTHER" id="PTHR45639:SF32">
    <property type="entry name" value="HEAT SHOCK PROTEIN PDR13"/>
    <property type="match status" value="1"/>
</dbReference>